<sequence>MNRVERRMRIMIEQFKTNLNEMSIEQYFQIADTKITLKQIQFNELIFNYKYKIFQLVNINNLPIEMNMKVLSYLHEYSFATYKVKIPEDYPFKPPVWSLENVKTNINWNHLFAAHFQNHRYMMSWSPSLSLEKDVLNMIEAIDKTKFVT</sequence>
<protein>
    <recommendedName>
        <fullName evidence="2">UBC core domain-containing protein</fullName>
    </recommendedName>
</protein>
<dbReference type="EMBL" id="MN738937">
    <property type="protein sequence ID" value="QHT32405.1"/>
    <property type="molecule type" value="Genomic_DNA"/>
</dbReference>
<reference evidence="1" key="1">
    <citation type="journal article" date="2020" name="Nature">
        <title>Giant virus diversity and host interactions through global metagenomics.</title>
        <authorList>
            <person name="Schulz F."/>
            <person name="Roux S."/>
            <person name="Paez-Espino D."/>
            <person name="Jungbluth S."/>
            <person name="Walsh D.A."/>
            <person name="Denef V.J."/>
            <person name="McMahon K.D."/>
            <person name="Konstantinidis K.T."/>
            <person name="Eloe-Fadrosh E.A."/>
            <person name="Kyrpides N.C."/>
            <person name="Woyke T."/>
        </authorList>
    </citation>
    <scope>NUCLEOTIDE SEQUENCE</scope>
    <source>
        <strain evidence="1">GVMAG-M-3300009159-65</strain>
    </source>
</reference>
<evidence type="ECO:0000313" key="1">
    <source>
        <dbReference type="EMBL" id="QHT32405.1"/>
    </source>
</evidence>
<organism evidence="1">
    <name type="scientific">viral metagenome</name>
    <dbReference type="NCBI Taxonomy" id="1070528"/>
    <lineage>
        <taxon>unclassified sequences</taxon>
        <taxon>metagenomes</taxon>
        <taxon>organismal metagenomes</taxon>
    </lineage>
</organism>
<dbReference type="SUPFAM" id="SSF54495">
    <property type="entry name" value="UBC-like"/>
    <property type="match status" value="1"/>
</dbReference>
<dbReference type="AlphaFoldDB" id="A0A6C0EYZ5"/>
<proteinExistence type="predicted"/>
<dbReference type="InterPro" id="IPR016135">
    <property type="entry name" value="UBQ-conjugating_enzyme/RWD"/>
</dbReference>
<evidence type="ECO:0008006" key="2">
    <source>
        <dbReference type="Google" id="ProtNLM"/>
    </source>
</evidence>
<name>A0A6C0EYZ5_9ZZZZ</name>
<accession>A0A6C0EYZ5</accession>